<sequence length="82" mass="9575">MKKKEKRERTFKVRDDRFPLLGESLDSMSIPYEHTPCKVTLCRFKDGKWIPIEPLLGTITLEMSGTKFNKLLKELFTNVGGW</sequence>
<evidence type="ECO:0000313" key="2">
    <source>
        <dbReference type="Proteomes" id="UP000473089"/>
    </source>
</evidence>
<proteinExistence type="predicted"/>
<organism evidence="1 2">
    <name type="scientific">Clostridium botulinum</name>
    <dbReference type="NCBI Taxonomy" id="1491"/>
    <lineage>
        <taxon>Bacteria</taxon>
        <taxon>Bacillati</taxon>
        <taxon>Bacillota</taxon>
        <taxon>Clostridia</taxon>
        <taxon>Eubacteriales</taxon>
        <taxon>Clostridiaceae</taxon>
        <taxon>Clostridium</taxon>
    </lineage>
</organism>
<gene>
    <name evidence="1" type="ORF">EXM42_06675</name>
</gene>
<name>A0A6M0SX51_CLOBO</name>
<protein>
    <submittedName>
        <fullName evidence="1">Uncharacterized protein</fullName>
    </submittedName>
</protein>
<dbReference type="AlphaFoldDB" id="A0A6M0SX51"/>
<evidence type="ECO:0000313" key="1">
    <source>
        <dbReference type="EMBL" id="NFA60086.1"/>
    </source>
</evidence>
<dbReference type="Proteomes" id="UP000473089">
    <property type="component" value="Unassembled WGS sequence"/>
</dbReference>
<reference evidence="1 2" key="1">
    <citation type="submission" date="2019-02" db="EMBL/GenBank/DDBJ databases">
        <title>Genome sequencing of Clostridium botulinum clinical isolates.</title>
        <authorList>
            <person name="Brunt J."/>
            <person name="Van Vliet A.H.M."/>
            <person name="Stringer S.C."/>
            <person name="Grant K.A."/>
            <person name="Carter A.C."/>
            <person name="Peck M.W."/>
        </authorList>
    </citation>
    <scope>NUCLEOTIDE SEQUENCE [LARGE SCALE GENOMIC DNA]</scope>
    <source>
        <strain evidence="1 2">R1125/03</strain>
    </source>
</reference>
<comment type="caution">
    <text evidence="1">The sequence shown here is derived from an EMBL/GenBank/DDBJ whole genome shotgun (WGS) entry which is preliminary data.</text>
</comment>
<dbReference type="EMBL" id="SGJP01000011">
    <property type="protein sequence ID" value="NFA60086.1"/>
    <property type="molecule type" value="Genomic_DNA"/>
</dbReference>
<accession>A0A6M0SX51</accession>